<dbReference type="AlphaFoldDB" id="Q4V4G9"/>
<feature type="compositionally biased region" description="Polar residues" evidence="1">
    <location>
        <begin position="21"/>
        <end position="45"/>
    </location>
</feature>
<protein>
    <submittedName>
        <fullName evidence="2">IP04031p</fullName>
    </submittedName>
</protein>
<accession>Q4V4G9</accession>
<evidence type="ECO:0000256" key="1">
    <source>
        <dbReference type="SAM" id="MobiDB-lite"/>
    </source>
</evidence>
<evidence type="ECO:0000313" key="2">
    <source>
        <dbReference type="EMBL" id="AAY55453.1"/>
    </source>
</evidence>
<dbReference type="EMBL" id="BT023037">
    <property type="protein sequence ID" value="AAY55453.1"/>
    <property type="molecule type" value="mRNA"/>
</dbReference>
<feature type="region of interest" description="Disordered" evidence="1">
    <location>
        <begin position="1"/>
        <end position="45"/>
    </location>
</feature>
<organism evidence="2">
    <name type="scientific">Drosophila melanogaster</name>
    <name type="common">Fruit fly</name>
    <dbReference type="NCBI Taxonomy" id="7227"/>
    <lineage>
        <taxon>Eukaryota</taxon>
        <taxon>Metazoa</taxon>
        <taxon>Ecdysozoa</taxon>
        <taxon>Arthropoda</taxon>
        <taxon>Hexapoda</taxon>
        <taxon>Insecta</taxon>
        <taxon>Pterygota</taxon>
        <taxon>Neoptera</taxon>
        <taxon>Endopterygota</taxon>
        <taxon>Diptera</taxon>
        <taxon>Brachycera</taxon>
        <taxon>Muscomorpha</taxon>
        <taxon>Ephydroidea</taxon>
        <taxon>Drosophilidae</taxon>
        <taxon>Drosophila</taxon>
        <taxon>Sophophora</taxon>
    </lineage>
</organism>
<reference evidence="2" key="1">
    <citation type="submission" date="2005-05" db="EMBL/GenBank/DDBJ databases">
        <authorList>
            <person name="Stapleton M."/>
            <person name="Carlson J."/>
            <person name="Chavez C."/>
            <person name="Frise E."/>
            <person name="George R."/>
            <person name="Pacleb J."/>
            <person name="Park S."/>
            <person name="Wan K."/>
            <person name="Yu C."/>
            <person name="Celniker S."/>
        </authorList>
    </citation>
    <scope>NUCLEOTIDE SEQUENCE</scope>
</reference>
<name>Q4V4G9_DROME</name>
<proteinExistence type="evidence at transcript level"/>
<sequence length="143" mass="15431">MRRPPDCCASSWRRGGPATRTRPSSIWTSTRSAPSFSLSTSAPSPRTRWTNWSIWACPTTWSRISPGACSAPIARTSAAGSIASRANVATKSRAAAIFETSGTPSLIRCVGCQNDIVGANRCFFCVHCSTPTKVTWLPLEHRT</sequence>